<proteinExistence type="inferred from homology"/>
<dbReference type="Gene3D" id="3.30.70.270">
    <property type="match status" value="1"/>
</dbReference>
<organism evidence="4">
    <name type="scientific">Crocodylus niloticus</name>
    <name type="common">Nile crocodile</name>
    <name type="synonym">African crocodile</name>
    <dbReference type="NCBI Taxonomy" id="8501"/>
    <lineage>
        <taxon>Eukaryota</taxon>
        <taxon>Metazoa</taxon>
        <taxon>Chordata</taxon>
        <taxon>Craniata</taxon>
        <taxon>Vertebrata</taxon>
        <taxon>Euteleostomi</taxon>
        <taxon>Archelosauria</taxon>
        <taxon>Archosauria</taxon>
        <taxon>Crocodylia</taxon>
        <taxon>Longirostres</taxon>
        <taxon>Crocodylidae</taxon>
        <taxon>Crocodylus</taxon>
    </lineage>
</organism>
<feature type="domain" description="Reverse transcriptase" evidence="3">
    <location>
        <begin position="105"/>
        <end position="173"/>
    </location>
</feature>
<keyword evidence="4" id="KW-0645">Protease</keyword>
<dbReference type="PANTHER" id="PTHR15503">
    <property type="entry name" value="LDOC1 RELATED"/>
    <property type="match status" value="1"/>
</dbReference>
<dbReference type="InterPro" id="IPR000477">
    <property type="entry name" value="RT_dom"/>
</dbReference>
<evidence type="ECO:0000256" key="2">
    <source>
        <dbReference type="ARBA" id="ARBA00012180"/>
    </source>
</evidence>
<feature type="non-terminal residue" evidence="4">
    <location>
        <position position="1"/>
    </location>
</feature>
<evidence type="ECO:0000256" key="1">
    <source>
        <dbReference type="ARBA" id="ARBA00010879"/>
    </source>
</evidence>
<comment type="similarity">
    <text evidence="1">Belongs to the beta type-B retroviral polymerase family. HERV class-II K(HML-2) pol subfamily.</text>
</comment>
<dbReference type="InterPro" id="IPR032567">
    <property type="entry name" value="RTL1-rel"/>
</dbReference>
<name>Q9PU73_CRONI</name>
<dbReference type="GO" id="GO:0008233">
    <property type="term" value="F:peptidase activity"/>
    <property type="evidence" value="ECO:0007669"/>
    <property type="project" value="UniProtKB-KW"/>
</dbReference>
<evidence type="ECO:0000313" key="4">
    <source>
        <dbReference type="EMBL" id="CAB53450.1"/>
    </source>
</evidence>
<dbReference type="AlphaFoldDB" id="Q9PU73"/>
<dbReference type="PANTHER" id="PTHR15503:SF22">
    <property type="entry name" value="TRANSPOSON TY3-I GAG POLYPROTEIN"/>
    <property type="match status" value="1"/>
</dbReference>
<dbReference type="CDD" id="cd01647">
    <property type="entry name" value="RT_LTR"/>
    <property type="match status" value="1"/>
</dbReference>
<dbReference type="Pfam" id="PF00078">
    <property type="entry name" value="RVT_1"/>
    <property type="match status" value="1"/>
</dbReference>
<keyword evidence="4" id="KW-0378">Hydrolase</keyword>
<protein>
    <recommendedName>
        <fullName evidence="2">ribonuclease H</fullName>
        <ecNumber evidence="2">3.1.26.4</ecNumber>
    </recommendedName>
</protein>
<dbReference type="Gene3D" id="3.10.10.10">
    <property type="entry name" value="HIV Type 1 Reverse Transcriptase, subunit A, domain 1"/>
    <property type="match status" value="1"/>
</dbReference>
<accession>Q9PU73</accession>
<dbReference type="SUPFAM" id="SSF56672">
    <property type="entry name" value="DNA/RNA polymerases"/>
    <property type="match status" value="1"/>
</dbReference>
<sequence length="173" mass="19789">STSTAAGLLSLGHTLATAVEQEIDLPKEYTSYGDVFDKQQAEVLPPHRLYDCRIDLIPNATIPSCRVYALSEKETKHLKTYIDTNLERGLIRQSRSPAASPLFFVPKANGELRPCIDYRVLNRNTVRNRYPLPLISVLLERVKGAQWYTRLDLRGAYHLVRMRQGDEWKTAFK</sequence>
<dbReference type="InterPro" id="IPR043502">
    <property type="entry name" value="DNA/RNA_pol_sf"/>
</dbReference>
<feature type="non-terminal residue" evidence="4">
    <location>
        <position position="173"/>
    </location>
</feature>
<dbReference type="EMBL" id="AJ243731">
    <property type="protein sequence ID" value="CAB53450.1"/>
    <property type="molecule type" value="Genomic_DNA"/>
</dbReference>
<dbReference type="InterPro" id="IPR043128">
    <property type="entry name" value="Rev_trsase/Diguanyl_cyclase"/>
</dbReference>
<evidence type="ECO:0000259" key="3">
    <source>
        <dbReference type="Pfam" id="PF00078"/>
    </source>
</evidence>
<gene>
    <name evidence="4" type="primary">pol</name>
</gene>
<dbReference type="GO" id="GO:0006508">
    <property type="term" value="P:proteolysis"/>
    <property type="evidence" value="ECO:0007669"/>
    <property type="project" value="UniProtKB-KW"/>
</dbReference>
<dbReference type="EC" id="3.1.26.4" evidence="2"/>
<dbReference type="GO" id="GO:0004523">
    <property type="term" value="F:RNA-DNA hybrid ribonuclease activity"/>
    <property type="evidence" value="ECO:0007669"/>
    <property type="project" value="UniProtKB-EC"/>
</dbReference>
<reference evidence="4" key="1">
    <citation type="journal article" date="1999" name="J. Mol. Evol.">
        <title>Identification of multiple Gypsy LTR-retrotransposon lineages in vertebrate genomes.</title>
        <authorList>
            <person name="Miller K."/>
            <person name="Lynch C."/>
            <person name="Martin J."/>
            <person name="Herniou E."/>
            <person name="Tristem M."/>
        </authorList>
    </citation>
    <scope>NUCLEOTIDE SEQUENCE</scope>
</reference>